<protein>
    <recommendedName>
        <fullName evidence="4">Hydrolase</fullName>
    </recommendedName>
</protein>
<evidence type="ECO:0000256" key="1">
    <source>
        <dbReference type="ARBA" id="ARBA00022833"/>
    </source>
</evidence>
<proteinExistence type="predicted"/>
<name>K6UN60_9MICO</name>
<dbReference type="EMBL" id="BAGZ01000016">
    <property type="protein sequence ID" value="GAB78711.1"/>
    <property type="molecule type" value="Genomic_DNA"/>
</dbReference>
<dbReference type="PANTHER" id="PTHR12993:SF26">
    <property type="entry name" value="1D-MYO-INOSITOL 2-ACETAMIDO-2-DEOXY-ALPHA-D-GLUCOPYRANOSIDE DEACETYLASE"/>
    <property type="match status" value="1"/>
</dbReference>
<organism evidence="2 3">
    <name type="scientific">Austwickia chelonae NBRC 105200</name>
    <dbReference type="NCBI Taxonomy" id="1184607"/>
    <lineage>
        <taxon>Bacteria</taxon>
        <taxon>Bacillati</taxon>
        <taxon>Actinomycetota</taxon>
        <taxon>Actinomycetes</taxon>
        <taxon>Micrococcales</taxon>
        <taxon>Dermatophilaceae</taxon>
        <taxon>Austwickia</taxon>
    </lineage>
</organism>
<reference evidence="2 3" key="1">
    <citation type="submission" date="2012-08" db="EMBL/GenBank/DDBJ databases">
        <title>Whole genome shotgun sequence of Austwickia chelonae NBRC 105200.</title>
        <authorList>
            <person name="Yoshida I."/>
            <person name="Hosoyama A."/>
            <person name="Tsuchikane K."/>
            <person name="Katsumata H."/>
            <person name="Ando Y."/>
            <person name="Ohji S."/>
            <person name="Hamada M."/>
            <person name="Tamura T."/>
            <person name="Yamazoe A."/>
            <person name="Yamazaki S."/>
            <person name="Fujita N."/>
        </authorList>
    </citation>
    <scope>NUCLEOTIDE SEQUENCE [LARGE SCALE GENOMIC DNA]</scope>
    <source>
        <strain evidence="2 3">NBRC 105200</strain>
    </source>
</reference>
<dbReference type="SUPFAM" id="SSF102588">
    <property type="entry name" value="LmbE-like"/>
    <property type="match status" value="1"/>
</dbReference>
<comment type="caution">
    <text evidence="2">The sequence shown here is derived from an EMBL/GenBank/DDBJ whole genome shotgun (WGS) entry which is preliminary data.</text>
</comment>
<dbReference type="InterPro" id="IPR003737">
    <property type="entry name" value="GlcNAc_PI_deacetylase-related"/>
</dbReference>
<sequence length="272" mass="29723">MSTLIFLHAHPDDEASQTSLTMARAVAEGHRVVVVFATNGDHGEVAADLPEGMSVVAYRRGEAERSAQVIGTHRVAWLGYADSGMTGWAQNESTDCLHAADLDEAAGRLAAILDEEDADVLVTYDDHGGYGHPDHVKSHLVAHRAAALAARRPRLLESTMNRDHLRRLFVATRSLGPGKALEWNPDAPGDDGRPIGSPQNAIRYCVDGRDLIAVKRASLACHASQTSDVGMMLRIPEEHFREAFGFEWYLEAGRRPERTGPVTTWFLDDLPA</sequence>
<dbReference type="eggNOG" id="COG2120">
    <property type="taxonomic scope" value="Bacteria"/>
</dbReference>
<dbReference type="RefSeq" id="WP_006503468.1">
    <property type="nucleotide sequence ID" value="NZ_BAGZ01000016.1"/>
</dbReference>
<evidence type="ECO:0008006" key="4">
    <source>
        <dbReference type="Google" id="ProtNLM"/>
    </source>
</evidence>
<keyword evidence="1" id="KW-0862">Zinc</keyword>
<dbReference type="AlphaFoldDB" id="K6UN60"/>
<keyword evidence="3" id="KW-1185">Reference proteome</keyword>
<dbReference type="Gene3D" id="3.40.50.10320">
    <property type="entry name" value="LmbE-like"/>
    <property type="match status" value="1"/>
</dbReference>
<dbReference type="STRING" id="100225.SAMN05421595_2365"/>
<evidence type="ECO:0000313" key="3">
    <source>
        <dbReference type="Proteomes" id="UP000008495"/>
    </source>
</evidence>
<evidence type="ECO:0000313" key="2">
    <source>
        <dbReference type="EMBL" id="GAB78711.1"/>
    </source>
</evidence>
<dbReference type="Pfam" id="PF02585">
    <property type="entry name" value="PIG-L"/>
    <property type="match status" value="1"/>
</dbReference>
<dbReference type="GO" id="GO:0016811">
    <property type="term" value="F:hydrolase activity, acting on carbon-nitrogen (but not peptide) bonds, in linear amides"/>
    <property type="evidence" value="ECO:0007669"/>
    <property type="project" value="TreeGrafter"/>
</dbReference>
<dbReference type="Proteomes" id="UP000008495">
    <property type="component" value="Unassembled WGS sequence"/>
</dbReference>
<accession>K6UN60</accession>
<dbReference type="InterPro" id="IPR024078">
    <property type="entry name" value="LmbE-like_dom_sf"/>
</dbReference>
<dbReference type="GO" id="GO:0016137">
    <property type="term" value="P:glycoside metabolic process"/>
    <property type="evidence" value="ECO:0007669"/>
    <property type="project" value="UniProtKB-ARBA"/>
</dbReference>
<dbReference type="PANTHER" id="PTHR12993">
    <property type="entry name" value="N-ACETYLGLUCOSAMINYL-PHOSPHATIDYLINOSITOL DE-N-ACETYLASE-RELATED"/>
    <property type="match status" value="1"/>
</dbReference>
<gene>
    <name evidence="2" type="ORF">AUCHE_16_01310</name>
</gene>